<dbReference type="PRINTS" id="PR00411">
    <property type="entry name" value="PNDRDTASEI"/>
</dbReference>
<keyword evidence="7" id="KW-0809">Transit peptide</keyword>
<evidence type="ECO:0000256" key="10">
    <source>
        <dbReference type="ARBA" id="ARBA00023128"/>
    </source>
</evidence>
<dbReference type="EMBL" id="KQ241929">
    <property type="protein sequence ID" value="KNC82426.1"/>
    <property type="molecule type" value="Genomic_DNA"/>
</dbReference>
<sequence>MSWLSVRTRIGPSLGRSLSKATRTHITPRRALSSRVPQGPIGNQMILVGGVSVALAAAAISSSPNSWFGLPKVVKEVAEEVIAILPEDQSENDAKVEVEEPTQSNKTVASSQNITNPYVLVGAGTASFSALQTILEKDVNAKVVMIGDEDELPYMRPPLSKELWYGPSESGDLKFKDIGHNDRSVYLQHTQDTQYVDSVEALQAKEGQGVAFIKGVKVVGLDAKEKRLTLSNGDTVVYEKLLLATGGSPRTVSELENAEEEVKSHVTLFRKIEDFRKLKEISDGAESLVVLGGGFLGSELAIALAHKGATSNMKVTQVFPEHGNMGFLLPQYLSTATTEFMRNENVNVIPSASVESASMSNGKVILKLTNGSEISTDHVVVAAGIEPNVELAQQARLEIDPKFGGVLVNSELAARSDIYAAGDCASFHDITLGRRLVEHHDHAVVSGHLAGENMANSTQRKSFEHQSMFWGDLGPKLGYEAIGIIDSELETVGVWAKAKSSTAAQPSGENSGTITLAERQKQDEDSEVFNKGVVFYLRNKKVVGVLLWNLFDKIPTARRVVKDAKQVDDFSELAKVFNVHQ</sequence>
<evidence type="ECO:0000256" key="5">
    <source>
        <dbReference type="ARBA" id="ARBA00022703"/>
    </source>
</evidence>
<dbReference type="GO" id="GO:0046983">
    <property type="term" value="F:protein dimerization activity"/>
    <property type="evidence" value="ECO:0007669"/>
    <property type="project" value="InterPro"/>
</dbReference>
<dbReference type="eggNOG" id="KOG1346">
    <property type="taxonomic scope" value="Eukaryota"/>
</dbReference>
<feature type="domain" description="FAD/NAD(P)-binding" evidence="12">
    <location>
        <begin position="118"/>
        <end position="445"/>
    </location>
</feature>
<keyword evidence="4" id="KW-0285">Flavoprotein</keyword>
<dbReference type="OrthoDB" id="6029at2759"/>
<dbReference type="RefSeq" id="XP_014156328.1">
    <property type="nucleotide sequence ID" value="XM_014300853.1"/>
</dbReference>
<keyword evidence="15" id="KW-1185">Reference proteome</keyword>
<dbReference type="InterPro" id="IPR036188">
    <property type="entry name" value="FAD/NAD-bd_sf"/>
</dbReference>
<keyword evidence="6" id="KW-0274">FAD</keyword>
<accession>A0A0L0G0R3</accession>
<evidence type="ECO:0000256" key="4">
    <source>
        <dbReference type="ARBA" id="ARBA00022630"/>
    </source>
</evidence>
<keyword evidence="9" id="KW-0520">NAD</keyword>
<dbReference type="GO" id="GO:0033108">
    <property type="term" value="P:mitochondrial respiratory chain complex assembly"/>
    <property type="evidence" value="ECO:0007669"/>
    <property type="project" value="TreeGrafter"/>
</dbReference>
<evidence type="ECO:0000256" key="9">
    <source>
        <dbReference type="ARBA" id="ARBA00023027"/>
    </source>
</evidence>
<reference evidence="14 15" key="1">
    <citation type="submission" date="2011-02" db="EMBL/GenBank/DDBJ databases">
        <title>The Genome Sequence of Sphaeroforma arctica JP610.</title>
        <authorList>
            <consortium name="The Broad Institute Genome Sequencing Platform"/>
            <person name="Russ C."/>
            <person name="Cuomo C."/>
            <person name="Young S.K."/>
            <person name="Zeng Q."/>
            <person name="Gargeya S."/>
            <person name="Alvarado L."/>
            <person name="Berlin A."/>
            <person name="Chapman S.B."/>
            <person name="Chen Z."/>
            <person name="Freedman E."/>
            <person name="Gellesch M."/>
            <person name="Goldberg J."/>
            <person name="Griggs A."/>
            <person name="Gujja S."/>
            <person name="Heilman E."/>
            <person name="Heiman D."/>
            <person name="Howarth C."/>
            <person name="Mehta T."/>
            <person name="Neiman D."/>
            <person name="Pearson M."/>
            <person name="Roberts A."/>
            <person name="Saif S."/>
            <person name="Shea T."/>
            <person name="Shenoy N."/>
            <person name="Sisk P."/>
            <person name="Stolte C."/>
            <person name="Sykes S."/>
            <person name="White J."/>
            <person name="Yandava C."/>
            <person name="Burger G."/>
            <person name="Gray M.W."/>
            <person name="Holland P.W.H."/>
            <person name="King N."/>
            <person name="Lang F.B.F."/>
            <person name="Roger A.J."/>
            <person name="Ruiz-Trillo I."/>
            <person name="Haas B."/>
            <person name="Nusbaum C."/>
            <person name="Birren B."/>
        </authorList>
    </citation>
    <scope>NUCLEOTIDE SEQUENCE [LARGE SCALE GENOMIC DNA]</scope>
    <source>
        <strain evidence="14 15">JP610</strain>
    </source>
</reference>
<dbReference type="Pfam" id="PF07992">
    <property type="entry name" value="Pyr_redox_2"/>
    <property type="match status" value="1"/>
</dbReference>
<dbReference type="InterPro" id="IPR023753">
    <property type="entry name" value="FAD/NAD-binding_dom"/>
</dbReference>
<dbReference type="SUPFAM" id="SSF55424">
    <property type="entry name" value="FAD/NAD-linked reductases, dimerisation (C-terminal) domain"/>
    <property type="match status" value="1"/>
</dbReference>
<gene>
    <name evidence="14" type="ORF">SARC_05296</name>
</gene>
<evidence type="ECO:0000256" key="2">
    <source>
        <dbReference type="ARBA" id="ARBA00004173"/>
    </source>
</evidence>
<dbReference type="InterPro" id="IPR016156">
    <property type="entry name" value="FAD/NAD-linked_Rdtase_dimer_sf"/>
</dbReference>
<comment type="catalytic activity">
    <reaction evidence="11">
        <text>A + NADH + H(+) = AH2 + NAD(+)</text>
        <dbReference type="Rhea" id="RHEA:11356"/>
        <dbReference type="ChEBI" id="CHEBI:13193"/>
        <dbReference type="ChEBI" id="CHEBI:15378"/>
        <dbReference type="ChEBI" id="CHEBI:17499"/>
        <dbReference type="ChEBI" id="CHEBI:57540"/>
        <dbReference type="ChEBI" id="CHEBI:57945"/>
    </reaction>
</comment>
<evidence type="ECO:0000256" key="7">
    <source>
        <dbReference type="ARBA" id="ARBA00022946"/>
    </source>
</evidence>
<evidence type="ECO:0000259" key="13">
    <source>
        <dbReference type="Pfam" id="PF14721"/>
    </source>
</evidence>
<dbReference type="GO" id="GO:0016174">
    <property type="term" value="F:NAD(P)H oxidase H2O2-forming activity"/>
    <property type="evidence" value="ECO:0007669"/>
    <property type="project" value="TreeGrafter"/>
</dbReference>
<evidence type="ECO:0000313" key="14">
    <source>
        <dbReference type="EMBL" id="KNC82426.1"/>
    </source>
</evidence>
<keyword evidence="5" id="KW-0053">Apoptosis</keyword>
<evidence type="ECO:0008006" key="16">
    <source>
        <dbReference type="Google" id="ProtNLM"/>
    </source>
</evidence>
<name>A0A0L0G0R3_9EUKA</name>
<dbReference type="Pfam" id="PF14721">
    <property type="entry name" value="AIF_C"/>
    <property type="match status" value="1"/>
</dbReference>
<comment type="subcellular location">
    <subcellularLocation>
        <location evidence="2">Mitochondrion</location>
    </subcellularLocation>
</comment>
<dbReference type="PANTHER" id="PTHR43557">
    <property type="entry name" value="APOPTOSIS-INDUCING FACTOR 1"/>
    <property type="match status" value="1"/>
</dbReference>
<dbReference type="GO" id="GO:0071949">
    <property type="term" value="F:FAD binding"/>
    <property type="evidence" value="ECO:0007669"/>
    <property type="project" value="TreeGrafter"/>
</dbReference>
<dbReference type="STRING" id="667725.A0A0L0G0R3"/>
<organism evidence="14 15">
    <name type="scientific">Sphaeroforma arctica JP610</name>
    <dbReference type="NCBI Taxonomy" id="667725"/>
    <lineage>
        <taxon>Eukaryota</taxon>
        <taxon>Ichthyosporea</taxon>
        <taxon>Ichthyophonida</taxon>
        <taxon>Sphaeroforma</taxon>
    </lineage>
</organism>
<dbReference type="InterPro" id="IPR050446">
    <property type="entry name" value="FAD-oxidoreductase/Apoptosis"/>
</dbReference>
<dbReference type="SMART" id="SM01353">
    <property type="entry name" value="AIF_C"/>
    <property type="match status" value="1"/>
</dbReference>
<dbReference type="PANTHER" id="PTHR43557:SF4">
    <property type="entry name" value="APOPTOSIS-INDUCING FACTOR 1, MITOCHONDRIAL"/>
    <property type="match status" value="1"/>
</dbReference>
<protein>
    <recommendedName>
        <fullName evidence="16">Apoptosis-inducing factor 1, mitochondrial</fullName>
    </recommendedName>
</protein>
<dbReference type="PRINTS" id="PR00368">
    <property type="entry name" value="FADPNR"/>
</dbReference>
<dbReference type="Proteomes" id="UP000054560">
    <property type="component" value="Unassembled WGS sequence"/>
</dbReference>
<dbReference type="AlphaFoldDB" id="A0A0L0G0R3"/>
<dbReference type="GO" id="GO:0005739">
    <property type="term" value="C:mitochondrion"/>
    <property type="evidence" value="ECO:0007669"/>
    <property type="project" value="UniProtKB-SubCell"/>
</dbReference>
<dbReference type="Gene3D" id="3.50.50.60">
    <property type="entry name" value="FAD/NAD(P)-binding domain"/>
    <property type="match status" value="2"/>
</dbReference>
<dbReference type="GO" id="GO:0006915">
    <property type="term" value="P:apoptotic process"/>
    <property type="evidence" value="ECO:0007669"/>
    <property type="project" value="UniProtKB-KW"/>
</dbReference>
<dbReference type="SUPFAM" id="SSF51905">
    <property type="entry name" value="FAD/NAD(P)-binding domain"/>
    <property type="match status" value="2"/>
</dbReference>
<feature type="domain" description="Mitochondrial apoptosis-inducing factor C-terminal" evidence="13">
    <location>
        <begin position="450"/>
        <end position="563"/>
    </location>
</feature>
<comment type="cofactor">
    <cofactor evidence="1">
        <name>FAD</name>
        <dbReference type="ChEBI" id="CHEBI:57692"/>
    </cofactor>
</comment>
<proteinExistence type="inferred from homology"/>
<evidence type="ECO:0000259" key="12">
    <source>
        <dbReference type="Pfam" id="PF07992"/>
    </source>
</evidence>
<evidence type="ECO:0000256" key="1">
    <source>
        <dbReference type="ARBA" id="ARBA00001974"/>
    </source>
</evidence>
<keyword evidence="10" id="KW-0496">Mitochondrion</keyword>
<keyword evidence="8" id="KW-0560">Oxidoreductase</keyword>
<evidence type="ECO:0000256" key="6">
    <source>
        <dbReference type="ARBA" id="ARBA00022827"/>
    </source>
</evidence>
<evidence type="ECO:0000256" key="11">
    <source>
        <dbReference type="ARBA" id="ARBA00047786"/>
    </source>
</evidence>
<dbReference type="Gene3D" id="3.30.390.30">
    <property type="match status" value="1"/>
</dbReference>
<comment type="similarity">
    <text evidence="3">Belongs to the FAD-dependent oxidoreductase family.</text>
</comment>
<evidence type="ECO:0000313" key="15">
    <source>
        <dbReference type="Proteomes" id="UP000054560"/>
    </source>
</evidence>
<dbReference type="GeneID" id="25905800"/>
<evidence type="ECO:0000256" key="3">
    <source>
        <dbReference type="ARBA" id="ARBA00006442"/>
    </source>
</evidence>
<dbReference type="InterPro" id="IPR029324">
    <property type="entry name" value="AIF_C"/>
</dbReference>
<evidence type="ECO:0000256" key="8">
    <source>
        <dbReference type="ARBA" id="ARBA00023002"/>
    </source>
</evidence>